<accession>A0A4P9X679</accession>
<dbReference type="AlphaFoldDB" id="A0A4P9X679"/>
<feature type="compositionally biased region" description="Low complexity" evidence="1">
    <location>
        <begin position="69"/>
        <end position="84"/>
    </location>
</feature>
<evidence type="ECO:0000313" key="2">
    <source>
        <dbReference type="EMBL" id="RKP00686.1"/>
    </source>
</evidence>
<evidence type="ECO:0000313" key="3">
    <source>
        <dbReference type="Proteomes" id="UP000274922"/>
    </source>
</evidence>
<gene>
    <name evidence="2" type="ORF">CXG81DRAFT_19412</name>
</gene>
<reference evidence="3" key="1">
    <citation type="journal article" date="2018" name="Nat. Microbiol.">
        <title>Leveraging single-cell genomics to expand the fungal tree of life.</title>
        <authorList>
            <person name="Ahrendt S.R."/>
            <person name="Quandt C.A."/>
            <person name="Ciobanu D."/>
            <person name="Clum A."/>
            <person name="Salamov A."/>
            <person name="Andreopoulos B."/>
            <person name="Cheng J.F."/>
            <person name="Woyke T."/>
            <person name="Pelin A."/>
            <person name="Henrissat B."/>
            <person name="Reynolds N.K."/>
            <person name="Benny G.L."/>
            <person name="Smith M.E."/>
            <person name="James T.Y."/>
            <person name="Grigoriev I.V."/>
        </authorList>
    </citation>
    <scope>NUCLEOTIDE SEQUENCE [LARGE SCALE GENOMIC DNA]</scope>
    <source>
        <strain evidence="3">ATCC 52028</strain>
    </source>
</reference>
<feature type="compositionally biased region" description="Basic and acidic residues" evidence="1">
    <location>
        <begin position="139"/>
        <end position="152"/>
    </location>
</feature>
<organism evidence="2 3">
    <name type="scientific">Caulochytrium protostelioides</name>
    <dbReference type="NCBI Taxonomy" id="1555241"/>
    <lineage>
        <taxon>Eukaryota</taxon>
        <taxon>Fungi</taxon>
        <taxon>Fungi incertae sedis</taxon>
        <taxon>Chytridiomycota</taxon>
        <taxon>Chytridiomycota incertae sedis</taxon>
        <taxon>Chytridiomycetes</taxon>
        <taxon>Caulochytriales</taxon>
        <taxon>Caulochytriaceae</taxon>
        <taxon>Caulochytrium</taxon>
    </lineage>
</organism>
<dbReference type="EMBL" id="ML014204">
    <property type="protein sequence ID" value="RKP00686.1"/>
    <property type="molecule type" value="Genomic_DNA"/>
</dbReference>
<keyword evidence="3" id="KW-1185">Reference proteome</keyword>
<feature type="region of interest" description="Disordered" evidence="1">
    <location>
        <begin position="69"/>
        <end position="152"/>
    </location>
</feature>
<evidence type="ECO:0000256" key="1">
    <source>
        <dbReference type="SAM" id="MobiDB-lite"/>
    </source>
</evidence>
<feature type="compositionally biased region" description="Polar residues" evidence="1">
    <location>
        <begin position="119"/>
        <end position="133"/>
    </location>
</feature>
<protein>
    <submittedName>
        <fullName evidence="2">Uncharacterized protein</fullName>
    </submittedName>
</protein>
<dbReference type="Proteomes" id="UP000274922">
    <property type="component" value="Unassembled WGS sequence"/>
</dbReference>
<name>A0A4P9X679_9FUNG</name>
<sequence>MSRFLTTVTPRMAAMASPRPAVLFGAMRRAGYSSATSFDAREHALESQWVQQHEREQFAAFRRNYLAKKASSPASQAPSSAAAGEKSEKAVHQEYMRHRDEIGLPKLQVVQNGDKISITPLNSPSDAFTQRGQAQEGKWIQDHERDTLKSKH</sequence>
<feature type="compositionally biased region" description="Basic and acidic residues" evidence="1">
    <location>
        <begin position="85"/>
        <end position="103"/>
    </location>
</feature>
<proteinExistence type="predicted"/>